<accession>A0ABN8P372</accession>
<comment type="caution">
    <text evidence="1">The sequence shown here is derived from an EMBL/GenBank/DDBJ whole genome shotgun (WGS) entry which is preliminary data.</text>
</comment>
<sequence length="131" mass="14855">MMAKIPEDLRLILSRQFCGDNWNLDELLKAFKTELEARERCASSSVGTSSRPNQVHSSLLKWKGEEAEGNPIAAALASFDRKINSTYCHKSHPSVRYNVITDVKARESLLLKQGRCFICLKKSHIARDYQS</sequence>
<protein>
    <submittedName>
        <fullName evidence="1">Uncharacterized protein</fullName>
    </submittedName>
</protein>
<reference evidence="1 2" key="1">
    <citation type="submission" date="2022-05" db="EMBL/GenBank/DDBJ databases">
        <authorList>
            <consortium name="Genoscope - CEA"/>
            <person name="William W."/>
        </authorList>
    </citation>
    <scope>NUCLEOTIDE SEQUENCE [LARGE SCALE GENOMIC DNA]</scope>
</reference>
<proteinExistence type="predicted"/>
<evidence type="ECO:0000313" key="2">
    <source>
        <dbReference type="Proteomes" id="UP001159405"/>
    </source>
</evidence>
<feature type="non-terminal residue" evidence="1">
    <location>
        <position position="131"/>
    </location>
</feature>
<gene>
    <name evidence="1" type="ORF">PLOB_00035089</name>
</gene>
<organism evidence="1 2">
    <name type="scientific">Porites lobata</name>
    <dbReference type="NCBI Taxonomy" id="104759"/>
    <lineage>
        <taxon>Eukaryota</taxon>
        <taxon>Metazoa</taxon>
        <taxon>Cnidaria</taxon>
        <taxon>Anthozoa</taxon>
        <taxon>Hexacorallia</taxon>
        <taxon>Scleractinia</taxon>
        <taxon>Fungiina</taxon>
        <taxon>Poritidae</taxon>
        <taxon>Porites</taxon>
    </lineage>
</organism>
<dbReference type="EMBL" id="CALNXK010000049">
    <property type="protein sequence ID" value="CAH3131333.1"/>
    <property type="molecule type" value="Genomic_DNA"/>
</dbReference>
<keyword evidence="2" id="KW-1185">Reference proteome</keyword>
<evidence type="ECO:0000313" key="1">
    <source>
        <dbReference type="EMBL" id="CAH3131333.1"/>
    </source>
</evidence>
<name>A0ABN8P372_9CNID</name>
<dbReference type="Proteomes" id="UP001159405">
    <property type="component" value="Unassembled WGS sequence"/>
</dbReference>